<reference evidence="4 5" key="1">
    <citation type="submission" date="2021-06" db="EMBL/GenBank/DDBJ databases">
        <authorList>
            <person name="Grouzdev D.S."/>
            <person name="Koziaeva V."/>
        </authorList>
    </citation>
    <scope>NUCLEOTIDE SEQUENCE [LARGE SCALE GENOMIC DNA]</scope>
    <source>
        <strain evidence="4 5">22</strain>
    </source>
</reference>
<dbReference type="PANTHER" id="PTHR10204:SF34">
    <property type="entry name" value="NAD(P)H DEHYDROGENASE [QUINONE] 1 ISOFORM 1"/>
    <property type="match status" value="1"/>
</dbReference>
<dbReference type="EMBL" id="JAHHZF010000010">
    <property type="protein sequence ID" value="MBT9291729.1"/>
    <property type="molecule type" value="Genomic_DNA"/>
</dbReference>
<dbReference type="GO" id="GO:0005829">
    <property type="term" value="C:cytosol"/>
    <property type="evidence" value="ECO:0007669"/>
    <property type="project" value="TreeGrafter"/>
</dbReference>
<keyword evidence="2" id="KW-0560">Oxidoreductase</keyword>
<comment type="caution">
    <text evidence="4">The sequence shown here is derived from an EMBL/GenBank/DDBJ whole genome shotgun (WGS) entry which is preliminary data.</text>
</comment>
<evidence type="ECO:0000313" key="5">
    <source>
        <dbReference type="Proteomes" id="UP000766595"/>
    </source>
</evidence>
<evidence type="ECO:0000256" key="2">
    <source>
        <dbReference type="ARBA" id="ARBA00023002"/>
    </source>
</evidence>
<dbReference type="SUPFAM" id="SSF52218">
    <property type="entry name" value="Flavoproteins"/>
    <property type="match status" value="1"/>
</dbReference>
<accession>A0A947D7W3</accession>
<dbReference type="InterPro" id="IPR029039">
    <property type="entry name" value="Flavoprotein-like_sf"/>
</dbReference>
<dbReference type="InterPro" id="IPR003680">
    <property type="entry name" value="Flavodoxin_fold"/>
</dbReference>
<dbReference type="PANTHER" id="PTHR10204">
    <property type="entry name" value="NAD P H OXIDOREDUCTASE-RELATED"/>
    <property type="match status" value="1"/>
</dbReference>
<keyword evidence="5" id="KW-1185">Reference proteome</keyword>
<dbReference type="RefSeq" id="WP_261970263.1">
    <property type="nucleotide sequence ID" value="NZ_JAHHZF010000010.1"/>
</dbReference>
<dbReference type="AlphaFoldDB" id="A0A947D7W3"/>
<name>A0A947D7W3_9HYPH</name>
<dbReference type="InterPro" id="IPR051545">
    <property type="entry name" value="NAD(P)H_dehydrogenase_qn"/>
</dbReference>
<evidence type="ECO:0000313" key="4">
    <source>
        <dbReference type="EMBL" id="MBT9291729.1"/>
    </source>
</evidence>
<dbReference type="Proteomes" id="UP000766595">
    <property type="component" value="Unassembled WGS sequence"/>
</dbReference>
<feature type="domain" description="Flavodoxin-like fold" evidence="3">
    <location>
        <begin position="4"/>
        <end position="180"/>
    </location>
</feature>
<evidence type="ECO:0000256" key="1">
    <source>
        <dbReference type="ARBA" id="ARBA00006252"/>
    </source>
</evidence>
<sequence>MSRRIAIILGHPDPAPERFCRALAAAYAEGARTAGHTVTLVDLSGIEIPFLRSQTEFETGPVPENLAAARDAVVAADHLVLIFPLWLGTMPALVKAFLEHIARPGIAFRYRDKGLPEKLFAGKSARVVVTMGMPAFVFRWFYLAHGIRGLKRSILSFVGVAPVRETYIGGIGAATPERRAAWLATMAGLGKDAA</sequence>
<evidence type="ECO:0000259" key="3">
    <source>
        <dbReference type="Pfam" id="PF02525"/>
    </source>
</evidence>
<proteinExistence type="inferred from homology"/>
<organism evidence="4 5">
    <name type="scientific">Prosthecodimorpha staleyi</name>
    <dbReference type="NCBI Taxonomy" id="2840188"/>
    <lineage>
        <taxon>Bacteria</taxon>
        <taxon>Pseudomonadati</taxon>
        <taxon>Pseudomonadota</taxon>
        <taxon>Alphaproteobacteria</taxon>
        <taxon>Hyphomicrobiales</taxon>
        <taxon>Ancalomicrobiaceae</taxon>
        <taxon>Prosthecodimorpha</taxon>
    </lineage>
</organism>
<comment type="similarity">
    <text evidence="1">Belongs to the NAD(P)H dehydrogenase (quinone) family.</text>
</comment>
<gene>
    <name evidence="4" type="ORF">KL771_19840</name>
</gene>
<dbReference type="Pfam" id="PF02525">
    <property type="entry name" value="Flavodoxin_2"/>
    <property type="match status" value="1"/>
</dbReference>
<protein>
    <submittedName>
        <fullName evidence="4">NAD(P)H-dependent oxidoreductase</fullName>
    </submittedName>
</protein>
<dbReference type="Gene3D" id="3.40.50.360">
    <property type="match status" value="1"/>
</dbReference>
<dbReference type="GO" id="GO:0003955">
    <property type="term" value="F:NAD(P)H dehydrogenase (quinone) activity"/>
    <property type="evidence" value="ECO:0007669"/>
    <property type="project" value="TreeGrafter"/>
</dbReference>